<sequence>MLINDGSAERVISRDELHAHLDQFIKVHAEGVRRLLLLPPDHTRLNSRAGEITAYLYQQLKDRCEINIMPALGTHVPMTPEQLHLMFGKDIPLDSYMPHDWRNALEILGELSAQRIQELSEGKLDFPMEVAVNKEVLNNYDLIISIGQIVPHEVIGMANYTKNVMIGVGGGDTINKSHYLGAVYGMERIMGETDSPVRRALNESYDQFVRPRVNLQFILTVIAKEDDELVLRGLYSGENDDVFETACELSREVNLDKLEKPINKCVVYLDPEEFNSTWLGNKAVYRTRKAMADNGELIVLAPELHTFGEDSEIDRLIRKYGYIGTDQTLKDVAENAELANNLSAAAHLIHGTSDGRFKITYCPGPDVSREEICSVGFDYQTYEEASKKYDPNKLKDGWNDVDGEEVFFVSNPALGLWTV</sequence>
<dbReference type="Pfam" id="PF09861">
    <property type="entry name" value="Lar_N"/>
    <property type="match status" value="1"/>
</dbReference>
<name>A6DP73_9BACT</name>
<accession>A6DP73</accession>
<dbReference type="PANTHER" id="PTHR33171:SF17">
    <property type="entry name" value="LARA-LIKE N-TERMINAL DOMAIN-CONTAINING PROTEIN"/>
    <property type="match status" value="1"/>
</dbReference>
<reference evidence="2 3" key="1">
    <citation type="journal article" date="2010" name="J. Bacteriol.">
        <title>Genome sequence of Lentisphaera araneosa HTCC2155T, the type species of the order Lentisphaerales in the phylum Lentisphaerae.</title>
        <authorList>
            <person name="Thrash J.C."/>
            <person name="Cho J.C."/>
            <person name="Vergin K.L."/>
            <person name="Morris R.M."/>
            <person name="Giovannoni S.J."/>
        </authorList>
    </citation>
    <scope>NUCLEOTIDE SEQUENCE [LARGE SCALE GENOMIC DNA]</scope>
    <source>
        <strain evidence="2 3">HTCC2155</strain>
    </source>
</reference>
<dbReference type="AlphaFoldDB" id="A6DP73"/>
<evidence type="ECO:0000313" key="2">
    <source>
        <dbReference type="EMBL" id="EDM26605.1"/>
    </source>
</evidence>
<dbReference type="Gene3D" id="3.40.50.11440">
    <property type="match status" value="1"/>
</dbReference>
<dbReference type="GO" id="GO:0050043">
    <property type="term" value="F:lactate racemase activity"/>
    <property type="evidence" value="ECO:0007669"/>
    <property type="project" value="InterPro"/>
</dbReference>
<dbReference type="OrthoDB" id="9770545at2"/>
<evidence type="ECO:0000313" key="3">
    <source>
        <dbReference type="Proteomes" id="UP000004947"/>
    </source>
</evidence>
<gene>
    <name evidence="2" type="ORF">LNTAR_02317</name>
</gene>
<proteinExistence type="predicted"/>
<dbReference type="EMBL" id="ABCK01000015">
    <property type="protein sequence ID" value="EDM26605.1"/>
    <property type="molecule type" value="Genomic_DNA"/>
</dbReference>
<dbReference type="PANTHER" id="PTHR33171">
    <property type="entry name" value="LAR_N DOMAIN-CONTAINING PROTEIN"/>
    <property type="match status" value="1"/>
</dbReference>
<feature type="domain" description="LarA-like N-terminal" evidence="1">
    <location>
        <begin position="33"/>
        <end position="180"/>
    </location>
</feature>
<dbReference type="RefSeq" id="WP_007279656.1">
    <property type="nucleotide sequence ID" value="NZ_ABCK01000015.1"/>
</dbReference>
<dbReference type="InterPro" id="IPR018657">
    <property type="entry name" value="LarA-like_N"/>
</dbReference>
<dbReference type="InterPro" id="IPR043166">
    <property type="entry name" value="LarA-like_C"/>
</dbReference>
<organism evidence="2 3">
    <name type="scientific">Lentisphaera araneosa HTCC2155</name>
    <dbReference type="NCBI Taxonomy" id="313628"/>
    <lineage>
        <taxon>Bacteria</taxon>
        <taxon>Pseudomonadati</taxon>
        <taxon>Lentisphaerota</taxon>
        <taxon>Lentisphaeria</taxon>
        <taxon>Lentisphaerales</taxon>
        <taxon>Lentisphaeraceae</taxon>
        <taxon>Lentisphaera</taxon>
    </lineage>
</organism>
<dbReference type="STRING" id="313628.LNTAR_02317"/>
<dbReference type="Proteomes" id="UP000004947">
    <property type="component" value="Unassembled WGS sequence"/>
</dbReference>
<dbReference type="eggNOG" id="COG3875">
    <property type="taxonomic scope" value="Bacteria"/>
</dbReference>
<dbReference type="InterPro" id="IPR048068">
    <property type="entry name" value="LarA-like"/>
</dbReference>
<protein>
    <recommendedName>
        <fullName evidence="1">LarA-like N-terminal domain-containing protein</fullName>
    </recommendedName>
</protein>
<evidence type="ECO:0000259" key="1">
    <source>
        <dbReference type="Pfam" id="PF09861"/>
    </source>
</evidence>
<dbReference type="Gene3D" id="3.90.226.30">
    <property type="match status" value="1"/>
</dbReference>
<keyword evidence="3" id="KW-1185">Reference proteome</keyword>
<comment type="caution">
    <text evidence="2">The sequence shown here is derived from an EMBL/GenBank/DDBJ whole genome shotgun (WGS) entry which is preliminary data.</text>
</comment>